<proteinExistence type="predicted"/>
<keyword evidence="2" id="KW-0732">Signal</keyword>
<keyword evidence="4" id="KW-1185">Reference proteome</keyword>
<organism evidence="3 4">
    <name type="scientific">Trichostrongylus colubriformis</name>
    <name type="common">Black scour worm</name>
    <dbReference type="NCBI Taxonomy" id="6319"/>
    <lineage>
        <taxon>Eukaryota</taxon>
        <taxon>Metazoa</taxon>
        <taxon>Ecdysozoa</taxon>
        <taxon>Nematoda</taxon>
        <taxon>Chromadorea</taxon>
        <taxon>Rhabditida</taxon>
        <taxon>Rhabditina</taxon>
        <taxon>Rhabditomorpha</taxon>
        <taxon>Strongyloidea</taxon>
        <taxon>Trichostrongylidae</taxon>
        <taxon>Trichostrongylus</taxon>
    </lineage>
</organism>
<dbReference type="AlphaFoldDB" id="A0AAN8IQQ7"/>
<feature type="chain" id="PRO_5042885322" evidence="2">
    <location>
        <begin position="18"/>
        <end position="257"/>
    </location>
</feature>
<comment type="caution">
    <text evidence="3">The sequence shown here is derived from an EMBL/GenBank/DDBJ whole genome shotgun (WGS) entry which is preliminary data.</text>
</comment>
<dbReference type="EMBL" id="WIXE01009659">
    <property type="protein sequence ID" value="KAK5978242.1"/>
    <property type="molecule type" value="Genomic_DNA"/>
</dbReference>
<evidence type="ECO:0000256" key="2">
    <source>
        <dbReference type="SAM" id="SignalP"/>
    </source>
</evidence>
<dbReference type="Proteomes" id="UP001331761">
    <property type="component" value="Unassembled WGS sequence"/>
</dbReference>
<feature type="non-terminal residue" evidence="3">
    <location>
        <position position="257"/>
    </location>
</feature>
<evidence type="ECO:0000313" key="3">
    <source>
        <dbReference type="EMBL" id="KAK5978242.1"/>
    </source>
</evidence>
<evidence type="ECO:0000256" key="1">
    <source>
        <dbReference type="SAM" id="Phobius"/>
    </source>
</evidence>
<name>A0AAN8IQQ7_TRICO</name>
<gene>
    <name evidence="3" type="ORF">GCK32_011567</name>
</gene>
<feature type="transmembrane region" description="Helical" evidence="1">
    <location>
        <begin position="187"/>
        <end position="207"/>
    </location>
</feature>
<keyword evidence="1" id="KW-0472">Membrane</keyword>
<sequence length="257" mass="28825">MPFIIGMPLMIVVYTGGVKIQRVPTEIVKVEPTLMVSGDYCMGKTLRYVISAKNKSSFNTLLRDTGAAPQEYNNTEELYKDMEKINLISFSASLQGKKCCPSVYGIEFKAITNNSLSIVVHSSDATEQDILTLDRELISETEKMELKDTRRILEHDDLNPLTRDYVYGNNPYITPVSVKKTSRMPEIFLFQMLVLCELAVVIILVAFNVAWDADMKDFLLVMNAGRITIMVAAIICNFVLTLVTVSITYIVPVSLSK</sequence>
<evidence type="ECO:0000313" key="4">
    <source>
        <dbReference type="Proteomes" id="UP001331761"/>
    </source>
</evidence>
<protein>
    <submittedName>
        <fullName evidence="3">Uncharacterized protein</fullName>
    </submittedName>
</protein>
<accession>A0AAN8IQQ7</accession>
<reference evidence="3 4" key="1">
    <citation type="submission" date="2019-10" db="EMBL/GenBank/DDBJ databases">
        <title>Assembly and Annotation for the nematode Trichostrongylus colubriformis.</title>
        <authorList>
            <person name="Martin J."/>
        </authorList>
    </citation>
    <scope>NUCLEOTIDE SEQUENCE [LARGE SCALE GENOMIC DNA]</scope>
    <source>
        <strain evidence="3">G859</strain>
        <tissue evidence="3">Whole worm</tissue>
    </source>
</reference>
<feature type="signal peptide" evidence="2">
    <location>
        <begin position="1"/>
        <end position="17"/>
    </location>
</feature>
<keyword evidence="1" id="KW-0812">Transmembrane</keyword>
<keyword evidence="1" id="KW-1133">Transmembrane helix</keyword>
<feature type="transmembrane region" description="Helical" evidence="1">
    <location>
        <begin position="227"/>
        <end position="251"/>
    </location>
</feature>